<protein>
    <submittedName>
        <fullName evidence="12">Sugar transporter ERD6-like 5 isoform X1</fullName>
    </submittedName>
</protein>
<keyword evidence="4" id="KW-0762">Sugar transport</keyword>
<dbReference type="FunFam" id="1.20.1250.20:FF:000043">
    <property type="entry name" value="sugar transporter ERD6-like 6"/>
    <property type="match status" value="1"/>
</dbReference>
<dbReference type="InterPro" id="IPR036259">
    <property type="entry name" value="MFS_trans_sf"/>
</dbReference>
<evidence type="ECO:0000313" key="12">
    <source>
        <dbReference type="RefSeq" id="XP_031404417.1"/>
    </source>
</evidence>
<dbReference type="Gene3D" id="1.20.1250.20">
    <property type="entry name" value="MFS general substrate transporter like domains"/>
    <property type="match status" value="1"/>
</dbReference>
<comment type="similarity">
    <text evidence="2 8">Belongs to the major facilitator superfamily. Sugar transporter (TC 2.A.1.1) family.</text>
</comment>
<dbReference type="PROSITE" id="PS50850">
    <property type="entry name" value="MFS"/>
    <property type="match status" value="1"/>
</dbReference>
<dbReference type="InterPro" id="IPR044775">
    <property type="entry name" value="MFS_ERD6/Tret1-like"/>
</dbReference>
<evidence type="ECO:0000256" key="9">
    <source>
        <dbReference type="SAM" id="Phobius"/>
    </source>
</evidence>
<reference evidence="11" key="1">
    <citation type="journal article" date="2020" name="Plant Biotechnol. J.">
        <title>The pomegranate (Punica granatum L.) draft genome dissects genetic divergence between soft- and hard-seeded cultivars.</title>
        <authorList>
            <person name="Luo X."/>
            <person name="Li H."/>
            <person name="Wu Z."/>
            <person name="Yao W."/>
            <person name="Zhao P."/>
            <person name="Cao D."/>
            <person name="Yu H."/>
            <person name="Li K."/>
            <person name="Poudel K."/>
            <person name="Zhao D."/>
            <person name="Zhang F."/>
            <person name="Xia X."/>
            <person name="Chen L."/>
            <person name="Wang Q."/>
            <person name="Jing D."/>
            <person name="Cao S."/>
        </authorList>
    </citation>
    <scope>NUCLEOTIDE SEQUENCE [LARGE SCALE GENOMIC DNA]</scope>
    <source>
        <strain evidence="11">cv. Tunisia</strain>
    </source>
</reference>
<evidence type="ECO:0000256" key="6">
    <source>
        <dbReference type="ARBA" id="ARBA00022989"/>
    </source>
</evidence>
<dbReference type="PANTHER" id="PTHR48021:SF48">
    <property type="entry name" value="MAJOR FACILITATOR SUPERFAMILY (MFS) PROFILE DOMAIN-CONTAINING PROTEIN"/>
    <property type="match status" value="1"/>
</dbReference>
<dbReference type="SUPFAM" id="SSF103473">
    <property type="entry name" value="MFS general substrate transporter"/>
    <property type="match status" value="1"/>
</dbReference>
<keyword evidence="6 9" id="KW-1133">Transmembrane helix</keyword>
<accession>A0A6P8E399</accession>
<evidence type="ECO:0000259" key="10">
    <source>
        <dbReference type="PROSITE" id="PS50850"/>
    </source>
</evidence>
<keyword evidence="5 9" id="KW-0812">Transmembrane</keyword>
<feature type="transmembrane region" description="Helical" evidence="9">
    <location>
        <begin position="147"/>
        <end position="165"/>
    </location>
</feature>
<dbReference type="PROSITE" id="PS00217">
    <property type="entry name" value="SUGAR_TRANSPORT_2"/>
    <property type="match status" value="1"/>
</dbReference>
<evidence type="ECO:0000313" key="11">
    <source>
        <dbReference type="Proteomes" id="UP000515151"/>
    </source>
</evidence>
<name>A0A6P8E399_PUNGR</name>
<evidence type="ECO:0000256" key="5">
    <source>
        <dbReference type="ARBA" id="ARBA00022692"/>
    </source>
</evidence>
<evidence type="ECO:0000256" key="8">
    <source>
        <dbReference type="RuleBase" id="RU003346"/>
    </source>
</evidence>
<feature type="domain" description="Major facilitator superfamily (MFS) profile" evidence="10">
    <location>
        <begin position="52"/>
        <end position="471"/>
    </location>
</feature>
<feature type="transmembrane region" description="Helical" evidence="9">
    <location>
        <begin position="447"/>
        <end position="467"/>
    </location>
</feature>
<feature type="transmembrane region" description="Helical" evidence="9">
    <location>
        <begin position="203"/>
        <end position="221"/>
    </location>
</feature>
<dbReference type="GO" id="GO:0016020">
    <property type="term" value="C:membrane"/>
    <property type="evidence" value="ECO:0007669"/>
    <property type="project" value="UniProtKB-SubCell"/>
</dbReference>
<keyword evidence="7 9" id="KW-0472">Membrane</keyword>
<dbReference type="GO" id="GO:0051119">
    <property type="term" value="F:sugar transmembrane transporter activity"/>
    <property type="evidence" value="ECO:0007669"/>
    <property type="project" value="InterPro"/>
</dbReference>
<dbReference type="PANTHER" id="PTHR48021">
    <property type="match status" value="1"/>
</dbReference>
<dbReference type="PRINTS" id="PR00171">
    <property type="entry name" value="SUGRTRNSPORT"/>
</dbReference>
<feature type="transmembrane region" description="Helical" evidence="9">
    <location>
        <begin position="381"/>
        <end position="406"/>
    </location>
</feature>
<feature type="transmembrane region" description="Helical" evidence="9">
    <location>
        <begin position="45"/>
        <end position="69"/>
    </location>
</feature>
<dbReference type="InterPro" id="IPR050549">
    <property type="entry name" value="MFS_Trehalose_Transporter"/>
</dbReference>
<dbReference type="OrthoDB" id="6612291at2759"/>
<comment type="subcellular location">
    <subcellularLocation>
        <location evidence="1">Membrane</location>
        <topology evidence="1">Multi-pass membrane protein</topology>
    </subcellularLocation>
</comment>
<feature type="transmembrane region" description="Helical" evidence="9">
    <location>
        <begin position="81"/>
        <end position="105"/>
    </location>
</feature>
<dbReference type="GeneID" id="116213555"/>
<keyword evidence="11" id="KW-1185">Reference proteome</keyword>
<dbReference type="RefSeq" id="XP_031404417.1">
    <property type="nucleotide sequence ID" value="XM_031548557.1"/>
</dbReference>
<feature type="transmembrane region" description="Helical" evidence="9">
    <location>
        <begin position="320"/>
        <end position="340"/>
    </location>
</feature>
<feature type="transmembrane region" description="Helical" evidence="9">
    <location>
        <begin position="347"/>
        <end position="369"/>
    </location>
</feature>
<evidence type="ECO:0000256" key="4">
    <source>
        <dbReference type="ARBA" id="ARBA00022597"/>
    </source>
</evidence>
<organism evidence="11 12">
    <name type="scientific">Punica granatum</name>
    <name type="common">Pomegranate</name>
    <dbReference type="NCBI Taxonomy" id="22663"/>
    <lineage>
        <taxon>Eukaryota</taxon>
        <taxon>Viridiplantae</taxon>
        <taxon>Streptophyta</taxon>
        <taxon>Embryophyta</taxon>
        <taxon>Tracheophyta</taxon>
        <taxon>Spermatophyta</taxon>
        <taxon>Magnoliopsida</taxon>
        <taxon>eudicotyledons</taxon>
        <taxon>Gunneridae</taxon>
        <taxon>Pentapetalae</taxon>
        <taxon>rosids</taxon>
        <taxon>malvids</taxon>
        <taxon>Myrtales</taxon>
        <taxon>Lythraceae</taxon>
        <taxon>Punica</taxon>
    </lineage>
</organism>
<dbReference type="NCBIfam" id="TIGR00879">
    <property type="entry name" value="SP"/>
    <property type="match status" value="1"/>
</dbReference>
<feature type="transmembrane region" description="Helical" evidence="9">
    <location>
        <begin position="177"/>
        <end position="197"/>
    </location>
</feature>
<dbReference type="InterPro" id="IPR005828">
    <property type="entry name" value="MFS_sugar_transport-like"/>
</dbReference>
<dbReference type="AlphaFoldDB" id="A0A6P8E399"/>
<evidence type="ECO:0000256" key="3">
    <source>
        <dbReference type="ARBA" id="ARBA00022448"/>
    </source>
</evidence>
<reference evidence="12" key="2">
    <citation type="submission" date="2025-08" db="UniProtKB">
        <authorList>
            <consortium name="RefSeq"/>
        </authorList>
    </citation>
    <scope>IDENTIFICATION</scope>
    <source>
        <tissue evidence="12">Leaf</tissue>
    </source>
</reference>
<feature type="transmembrane region" description="Helical" evidence="9">
    <location>
        <begin position="117"/>
        <end position="141"/>
    </location>
</feature>
<evidence type="ECO:0000256" key="7">
    <source>
        <dbReference type="ARBA" id="ARBA00023136"/>
    </source>
</evidence>
<sequence>MSGESRRRPSEGADGLLPTSSLLLRPHSYGSSVSISDSCCSKSGAMAPIVLCTLVAVCGSFVTGSAIGYSSPAESGLREDLGLSVAAYSVFASFITVGGVLGALVNGMVTDMIGRRGTIWLSEIFCTAGWFSVAFAEGVWLLDVGRLLIGLGIGILIYVVPIYIAEIAPKTVRGAFTAFNQLMISCGFALTSFVGTIVSWRVLALIGAVPCLLQIIGLFFIPESPRWLVKVGREKEFETALQILRGKNANISQEAADIRDYTKAFELQTHSRILDLFQRRYAHALIIGVGLMMLQNFGGANAFAYYSGSIFEEAGFSSSIGINSMAIIQIPALALSVILTDKAGRRPLLMVSSAGMCLSCLGLGISFWIKELNYWTNGTPIMVYIFILVFAVAYSMGMAGLPWVIMSEVFLINVKGSAGSLVSLVNWSCSWVVSYTFNFIFEWNAPGTFFIFAAVCGVAVLFTAKVVPETKGQGLEELQASLTHVLQ</sequence>
<keyword evidence="3 8" id="KW-0813">Transport</keyword>
<dbReference type="InterPro" id="IPR020846">
    <property type="entry name" value="MFS_dom"/>
</dbReference>
<dbReference type="Pfam" id="PF00083">
    <property type="entry name" value="Sugar_tr"/>
    <property type="match status" value="1"/>
</dbReference>
<gene>
    <name evidence="12" type="primary">LOC116213555</name>
</gene>
<feature type="transmembrane region" description="Helical" evidence="9">
    <location>
        <begin position="281"/>
        <end position="300"/>
    </location>
</feature>
<dbReference type="Proteomes" id="UP000515151">
    <property type="component" value="Chromosome 7"/>
</dbReference>
<dbReference type="InterPro" id="IPR003663">
    <property type="entry name" value="Sugar/inositol_transpt"/>
</dbReference>
<evidence type="ECO:0000256" key="1">
    <source>
        <dbReference type="ARBA" id="ARBA00004141"/>
    </source>
</evidence>
<dbReference type="CDD" id="cd17358">
    <property type="entry name" value="MFS_GLUT6_8_Class3_like"/>
    <property type="match status" value="1"/>
</dbReference>
<feature type="transmembrane region" description="Helical" evidence="9">
    <location>
        <begin position="418"/>
        <end position="441"/>
    </location>
</feature>
<evidence type="ECO:0000256" key="2">
    <source>
        <dbReference type="ARBA" id="ARBA00010992"/>
    </source>
</evidence>
<dbReference type="InterPro" id="IPR005829">
    <property type="entry name" value="Sugar_transporter_CS"/>
</dbReference>
<proteinExistence type="inferred from homology"/>